<feature type="region of interest" description="Disordered" evidence="1">
    <location>
        <begin position="334"/>
        <end position="360"/>
    </location>
</feature>
<feature type="region of interest" description="Disordered" evidence="1">
    <location>
        <begin position="267"/>
        <end position="286"/>
    </location>
</feature>
<name>A0A1K0H8Q9_9BASI</name>
<sequence>MTTTTDDSLDISAQLFWHTPDIYTSCPNRVSGSATGKKNFTWSSANILHLITIIYDSESYQHALLPSRELVKSDPGNKLCKHPIFQEIFKLIFPGAPVEPNHIKAKLRWLQETYYKEKKKLSLTGAGMLLEDMDASNSSYASRLALSTKYAWVEKMHKMMNGQSSAEPATLIMTPSLNFTSNDEAGMPPYSSAEIPMDLSGSELYDHGAHGHGLPPILDLMDSTNPPAAVASTSGGSVAGAGDDDIFTTPFPSQAQPSFSAAGGLDVFESSSSSSSAPLSPGTKRKCKRMLEAECTKHKEMHMQHEREEKEHNKCVHARDRDMVMEMVCPLASQASGEQDTLQNTSNNNNMDSSFNLPAL</sequence>
<dbReference type="EMBL" id="LT558119">
    <property type="protein sequence ID" value="SAM77159.1"/>
    <property type="molecule type" value="Genomic_DNA"/>
</dbReference>
<evidence type="ECO:0000256" key="1">
    <source>
        <dbReference type="SAM" id="MobiDB-lite"/>
    </source>
</evidence>
<organism evidence="2 3">
    <name type="scientific">Ustilago bromivora</name>
    <dbReference type="NCBI Taxonomy" id="307758"/>
    <lineage>
        <taxon>Eukaryota</taxon>
        <taxon>Fungi</taxon>
        <taxon>Dikarya</taxon>
        <taxon>Basidiomycota</taxon>
        <taxon>Ustilaginomycotina</taxon>
        <taxon>Ustilaginomycetes</taxon>
        <taxon>Ustilaginales</taxon>
        <taxon>Ustilaginaceae</taxon>
        <taxon>Ustilago</taxon>
    </lineage>
</organism>
<evidence type="ECO:0000313" key="3">
    <source>
        <dbReference type="Proteomes" id="UP000179920"/>
    </source>
</evidence>
<accession>A0A1K0H8Q9</accession>
<dbReference type="AlphaFoldDB" id="A0A1K0H8Q9"/>
<dbReference type="Proteomes" id="UP000179920">
    <property type="component" value="Chromosome III"/>
</dbReference>
<evidence type="ECO:0000313" key="2">
    <source>
        <dbReference type="EMBL" id="SAM77159.1"/>
    </source>
</evidence>
<reference evidence="3" key="1">
    <citation type="submission" date="2016-04" db="EMBL/GenBank/DDBJ databases">
        <authorList>
            <person name="Guldener U."/>
            <person name="Guldener U."/>
        </authorList>
    </citation>
    <scope>NUCLEOTIDE SEQUENCE [LARGE SCALE GENOMIC DNA]</scope>
    <source>
        <strain evidence="3">UB2112</strain>
    </source>
</reference>
<gene>
    <name evidence="2" type="ORF">UBRO_20528</name>
</gene>
<protein>
    <submittedName>
        <fullName evidence="2">Uncharacterized protein</fullName>
    </submittedName>
</protein>
<proteinExistence type="predicted"/>